<accession>A0A9X2KQ89</accession>
<evidence type="ECO:0000313" key="1">
    <source>
        <dbReference type="EMBL" id="MCP3731533.1"/>
    </source>
</evidence>
<sequence>MGLTLISTPGPFSAAFDPRGAIVAAGQVFACTPTRVWDGDGPIWCREGPRIRLAGVAAREIDNSCRLGHPCPRASGTAARDNLARLLGGALGRAPEGHIKVSGPVLRCISDGWAKGSRTAAWCSAPGIGDLSCAQLRAGFALRWPEYGGRKVCTTGG</sequence>
<organism evidence="1 2">
    <name type="scientific">Sphingomonas tagetis</name>
    <dbReference type="NCBI Taxonomy" id="2949092"/>
    <lineage>
        <taxon>Bacteria</taxon>
        <taxon>Pseudomonadati</taxon>
        <taxon>Pseudomonadota</taxon>
        <taxon>Alphaproteobacteria</taxon>
        <taxon>Sphingomonadales</taxon>
        <taxon>Sphingomonadaceae</taxon>
        <taxon>Sphingomonas</taxon>
    </lineage>
</organism>
<name>A0A9X2KQ89_9SPHN</name>
<comment type="caution">
    <text evidence="1">The sequence shown here is derived from an EMBL/GenBank/DDBJ whole genome shotgun (WGS) entry which is preliminary data.</text>
</comment>
<protein>
    <recommendedName>
        <fullName evidence="3">Thermonuclease family protein</fullName>
    </recommendedName>
</protein>
<evidence type="ECO:0008006" key="3">
    <source>
        <dbReference type="Google" id="ProtNLM"/>
    </source>
</evidence>
<proteinExistence type="predicted"/>
<evidence type="ECO:0000313" key="2">
    <source>
        <dbReference type="Proteomes" id="UP001139451"/>
    </source>
</evidence>
<keyword evidence="2" id="KW-1185">Reference proteome</keyword>
<reference evidence="1" key="1">
    <citation type="submission" date="2022-05" db="EMBL/GenBank/DDBJ databases">
        <title>Sphingomonas sp. strain MG17 Genome sequencing and assembly.</title>
        <authorList>
            <person name="Kim I."/>
        </authorList>
    </citation>
    <scope>NUCLEOTIDE SEQUENCE</scope>
    <source>
        <strain evidence="1">MG17</strain>
    </source>
</reference>
<dbReference type="AlphaFoldDB" id="A0A9X2KQ89"/>
<gene>
    <name evidence="1" type="ORF">M9978_13980</name>
</gene>
<dbReference type="Proteomes" id="UP001139451">
    <property type="component" value="Unassembled WGS sequence"/>
</dbReference>
<dbReference type="SUPFAM" id="SSF50199">
    <property type="entry name" value="Staphylococcal nuclease"/>
    <property type="match status" value="1"/>
</dbReference>
<dbReference type="InterPro" id="IPR035437">
    <property type="entry name" value="SNase_OB-fold_sf"/>
</dbReference>
<dbReference type="RefSeq" id="WP_254294243.1">
    <property type="nucleotide sequence ID" value="NZ_JAMLDX010000010.1"/>
</dbReference>
<dbReference type="EMBL" id="JAMLDX010000010">
    <property type="protein sequence ID" value="MCP3731533.1"/>
    <property type="molecule type" value="Genomic_DNA"/>
</dbReference>